<evidence type="ECO:0000313" key="2">
    <source>
        <dbReference type="Proteomes" id="UP001550535"/>
    </source>
</evidence>
<keyword evidence="2" id="KW-1185">Reference proteome</keyword>
<evidence type="ECO:0000313" key="1">
    <source>
        <dbReference type="EMBL" id="MEU2122559.1"/>
    </source>
</evidence>
<comment type="caution">
    <text evidence="1">The sequence shown here is derived from an EMBL/GenBank/DDBJ whole genome shotgun (WGS) entry which is preliminary data.</text>
</comment>
<sequence length="50" mass="4988">MVSRNASFAAFGSSEQLPTVNAIALIASASTGLNLVAELNLGTGTPHCLA</sequence>
<dbReference type="Proteomes" id="UP001550535">
    <property type="component" value="Unassembled WGS sequence"/>
</dbReference>
<accession>A0ABV2X9I6</accession>
<gene>
    <name evidence="1" type="ORF">ABZ507_12150</name>
</gene>
<organism evidence="1 2">
    <name type="scientific">Nocardia niwae</name>
    <dbReference type="NCBI Taxonomy" id="626084"/>
    <lineage>
        <taxon>Bacteria</taxon>
        <taxon>Bacillati</taxon>
        <taxon>Actinomycetota</taxon>
        <taxon>Actinomycetes</taxon>
        <taxon>Mycobacteriales</taxon>
        <taxon>Nocardiaceae</taxon>
        <taxon>Nocardia</taxon>
    </lineage>
</organism>
<proteinExistence type="predicted"/>
<name>A0ABV2X9I6_9NOCA</name>
<reference evidence="1 2" key="1">
    <citation type="submission" date="2024-06" db="EMBL/GenBank/DDBJ databases">
        <title>The Natural Products Discovery Center: Release of the First 8490 Sequenced Strains for Exploring Actinobacteria Biosynthetic Diversity.</title>
        <authorList>
            <person name="Kalkreuter E."/>
            <person name="Kautsar S.A."/>
            <person name="Yang D."/>
            <person name="Bader C.D."/>
            <person name="Teijaro C.N."/>
            <person name="Fluegel L."/>
            <person name="Davis C.M."/>
            <person name="Simpson J.R."/>
            <person name="Lauterbach L."/>
            <person name="Steele A.D."/>
            <person name="Gui C."/>
            <person name="Meng S."/>
            <person name="Li G."/>
            <person name="Viehrig K."/>
            <person name="Ye F."/>
            <person name="Su P."/>
            <person name="Kiefer A.F."/>
            <person name="Nichols A."/>
            <person name="Cepeda A.J."/>
            <person name="Yan W."/>
            <person name="Fan B."/>
            <person name="Jiang Y."/>
            <person name="Adhikari A."/>
            <person name="Zheng C.-J."/>
            <person name="Schuster L."/>
            <person name="Cowan T.M."/>
            <person name="Smanski M.J."/>
            <person name="Chevrette M.G."/>
            <person name="De Carvalho L.P.S."/>
            <person name="Shen B."/>
        </authorList>
    </citation>
    <scope>NUCLEOTIDE SEQUENCE [LARGE SCALE GENOMIC DNA]</scope>
    <source>
        <strain evidence="1 2">NPDC019434</strain>
    </source>
</reference>
<dbReference type="EMBL" id="JBEYBR010000025">
    <property type="protein sequence ID" value="MEU2122559.1"/>
    <property type="molecule type" value="Genomic_DNA"/>
</dbReference>
<dbReference type="RefSeq" id="WP_357991329.1">
    <property type="nucleotide sequence ID" value="NZ_JBEYBR010000025.1"/>
</dbReference>
<protein>
    <submittedName>
        <fullName evidence="1">Uncharacterized protein</fullName>
    </submittedName>
</protein>